<protein>
    <recommendedName>
        <fullName evidence="3">thiazole synthase</fullName>
        <ecNumber evidence="3">2.8.1.10</ecNumber>
    </recommendedName>
</protein>
<keyword evidence="5" id="KW-0784">Thiamine biosynthesis</keyword>
<dbReference type="Gene3D" id="3.20.20.70">
    <property type="entry name" value="Aldolase class I"/>
    <property type="match status" value="1"/>
</dbReference>
<dbReference type="InterPro" id="IPR013785">
    <property type="entry name" value="Aldolase_TIM"/>
</dbReference>
<keyword evidence="4 9" id="KW-0808">Transferase</keyword>
<evidence type="ECO:0000256" key="4">
    <source>
        <dbReference type="ARBA" id="ARBA00022679"/>
    </source>
</evidence>
<dbReference type="EMBL" id="JAMZEB010000002">
    <property type="protein sequence ID" value="MCP2357855.1"/>
    <property type="molecule type" value="Genomic_DNA"/>
</dbReference>
<comment type="function">
    <text evidence="1">Catalyzes the rearrangement of 1-deoxy-D-xylulose 5-phosphate (DXP) to produce the thiazole phosphate moiety of thiamine. Sulfur is provided by the thiocarboxylate moiety of the carrier protein ThiS. In vitro, sulfur can be provided by H(2)S.</text>
</comment>
<keyword evidence="10" id="KW-1185">Reference proteome</keyword>
<accession>A0A9X2GHD6</accession>
<evidence type="ECO:0000259" key="8">
    <source>
        <dbReference type="Pfam" id="PF05690"/>
    </source>
</evidence>
<evidence type="ECO:0000256" key="6">
    <source>
        <dbReference type="ARBA" id="ARBA00023270"/>
    </source>
</evidence>
<dbReference type="InterPro" id="IPR008867">
    <property type="entry name" value="ThiG"/>
</dbReference>
<proteinExistence type="predicted"/>
<dbReference type="PANTHER" id="PTHR34266">
    <property type="entry name" value="THIAZOLE SYNTHASE"/>
    <property type="match status" value="1"/>
</dbReference>
<dbReference type="GO" id="GO:1990107">
    <property type="term" value="F:thiazole synthase activity"/>
    <property type="evidence" value="ECO:0007669"/>
    <property type="project" value="UniProtKB-EC"/>
</dbReference>
<dbReference type="AlphaFoldDB" id="A0A9X2GHD6"/>
<dbReference type="PANTHER" id="PTHR34266:SF2">
    <property type="entry name" value="THIAZOLE SYNTHASE"/>
    <property type="match status" value="1"/>
</dbReference>
<dbReference type="EC" id="2.8.1.10" evidence="3"/>
<sequence length="255" mass="27312">MTQAVETYTELDEPWLVLGERRFRSRLLVGIEQYDDPVAVREVLAASGCDVFITTMDPDNSRASLLLTDMAEELPEHEFHWIGTTSFARSAESALRTARMLRDFYDIDVLKLDVRSPDNVPDNEATVAAAGTLRAEGLDILPFILPDVPTARALESLGCAALRVMAAPVASGRGIPGPGRIREVIESVGLPVIVEGGLGTARHVVTAMELGAAGVLVNTALVQAERPLLLAEAMKHAVRAGLLSHRSGPMGGDPL</sequence>
<feature type="domain" description="Thiazole synthase ThiG" evidence="8">
    <location>
        <begin position="18"/>
        <end position="250"/>
    </location>
</feature>
<gene>
    <name evidence="9" type="ORF">HD597_004875</name>
</gene>
<organism evidence="9 10">
    <name type="scientific">Nonomuraea thailandensis</name>
    <dbReference type="NCBI Taxonomy" id="1188745"/>
    <lineage>
        <taxon>Bacteria</taxon>
        <taxon>Bacillati</taxon>
        <taxon>Actinomycetota</taxon>
        <taxon>Actinomycetes</taxon>
        <taxon>Streptosporangiales</taxon>
        <taxon>Streptosporangiaceae</taxon>
        <taxon>Nonomuraea</taxon>
    </lineage>
</organism>
<dbReference type="RefSeq" id="WP_253744958.1">
    <property type="nucleotide sequence ID" value="NZ_BAABKA010000026.1"/>
</dbReference>
<comment type="pathway">
    <text evidence="2">Cofactor biosynthesis; thiamine diphosphate biosynthesis.</text>
</comment>
<comment type="caution">
    <text evidence="9">The sequence shown here is derived from an EMBL/GenBank/DDBJ whole genome shotgun (WGS) entry which is preliminary data.</text>
</comment>
<evidence type="ECO:0000256" key="1">
    <source>
        <dbReference type="ARBA" id="ARBA00002834"/>
    </source>
</evidence>
<evidence type="ECO:0000256" key="5">
    <source>
        <dbReference type="ARBA" id="ARBA00022977"/>
    </source>
</evidence>
<dbReference type="Pfam" id="PF05690">
    <property type="entry name" value="ThiG"/>
    <property type="match status" value="1"/>
</dbReference>
<dbReference type="SUPFAM" id="SSF110399">
    <property type="entry name" value="ThiG-like"/>
    <property type="match status" value="1"/>
</dbReference>
<evidence type="ECO:0000256" key="7">
    <source>
        <dbReference type="ARBA" id="ARBA00049897"/>
    </source>
</evidence>
<comment type="catalytic activity">
    <reaction evidence="7">
        <text>[ThiS sulfur-carrier protein]-C-terminal-Gly-aminoethanethioate + 2-iminoacetate + 1-deoxy-D-xylulose 5-phosphate = [ThiS sulfur-carrier protein]-C-terminal Gly-Gly + 2-[(2R,5Z)-2-carboxy-4-methylthiazol-5(2H)-ylidene]ethyl phosphate + 2 H2O + H(+)</text>
        <dbReference type="Rhea" id="RHEA:26297"/>
        <dbReference type="Rhea" id="RHEA-COMP:12909"/>
        <dbReference type="Rhea" id="RHEA-COMP:19908"/>
        <dbReference type="ChEBI" id="CHEBI:15377"/>
        <dbReference type="ChEBI" id="CHEBI:15378"/>
        <dbReference type="ChEBI" id="CHEBI:57792"/>
        <dbReference type="ChEBI" id="CHEBI:62899"/>
        <dbReference type="ChEBI" id="CHEBI:77846"/>
        <dbReference type="ChEBI" id="CHEBI:90778"/>
        <dbReference type="ChEBI" id="CHEBI:232372"/>
        <dbReference type="EC" id="2.8.1.10"/>
    </reaction>
</comment>
<keyword evidence="6" id="KW-0704">Schiff base</keyword>
<evidence type="ECO:0000313" key="10">
    <source>
        <dbReference type="Proteomes" id="UP001139648"/>
    </source>
</evidence>
<dbReference type="InterPro" id="IPR033983">
    <property type="entry name" value="Thiazole_synthase_ThiG"/>
</dbReference>
<dbReference type="Proteomes" id="UP001139648">
    <property type="component" value="Unassembled WGS sequence"/>
</dbReference>
<evidence type="ECO:0000313" key="9">
    <source>
        <dbReference type="EMBL" id="MCP2357855.1"/>
    </source>
</evidence>
<evidence type="ECO:0000256" key="3">
    <source>
        <dbReference type="ARBA" id="ARBA00011960"/>
    </source>
</evidence>
<reference evidence="9" key="1">
    <citation type="submission" date="2022-06" db="EMBL/GenBank/DDBJ databases">
        <title>Sequencing the genomes of 1000 actinobacteria strains.</title>
        <authorList>
            <person name="Klenk H.-P."/>
        </authorList>
    </citation>
    <scope>NUCLEOTIDE SEQUENCE</scope>
    <source>
        <strain evidence="9">DSM 46694</strain>
    </source>
</reference>
<evidence type="ECO:0000256" key="2">
    <source>
        <dbReference type="ARBA" id="ARBA00004948"/>
    </source>
</evidence>
<name>A0A9X2GHD6_9ACTN</name>